<proteinExistence type="inferred from homology"/>
<sequence>MYLTAGLHRSLQRHPDKIALVDGHCRLSFGQLHARVARLAAALQQLGVQPGDRIAVLAHNSARYVETTLAVWWCGATLNPVNTRWSLAEITYALNDCAARVLLVDDAFTTLAHDVVPPVASLCATVHLGHAPTPEGLHSYEALIDAATPVEDARPSADALAAILYTGGTTGFPKGVMLSHHNFWSSSVGRTAEVPNPSDFVTLLIAPLFHVAGLGRLIGQLIVGGTCVTLPAFRPDTVLHTIQEEGITDMVMVPSMVQMLLDTPTFGQHDLSSLRRILWGAAPMALPLLERALAALPHVEFIHAYGMTETAASVSVHRIGQAPEERRGECIRSAGRAGYATEIRVADPEGREVPTGDAGEILVRGPVVMVGYWGRPEETAQALHGGWLHTGDGGYMDAQGRLYVVDRLKDMIISGGENVYPAEVEEALGRHPAVATCAVIGVPSAKWGEAVHAVVVLREGAEATAEELRAHCRTRLGGYKCPESIEFRHSLPLSAAGKVLKSELRKSCGSAA</sequence>
<evidence type="ECO:0000259" key="4">
    <source>
        <dbReference type="Pfam" id="PF13193"/>
    </source>
</evidence>
<dbReference type="AlphaFoldDB" id="A0A4R2N3Y3"/>
<accession>A0A4R2N3Y3</accession>
<dbReference type="InterPro" id="IPR045851">
    <property type="entry name" value="AMP-bd_C_sf"/>
</dbReference>
<comment type="similarity">
    <text evidence="1">Belongs to the ATP-dependent AMP-binding enzyme family.</text>
</comment>
<dbReference type="Pfam" id="PF13193">
    <property type="entry name" value="AMP-binding_C"/>
    <property type="match status" value="1"/>
</dbReference>
<dbReference type="OrthoDB" id="9766486at2"/>
<dbReference type="Pfam" id="PF00501">
    <property type="entry name" value="AMP-binding"/>
    <property type="match status" value="1"/>
</dbReference>
<dbReference type="GO" id="GO:0016878">
    <property type="term" value="F:acid-thiol ligase activity"/>
    <property type="evidence" value="ECO:0007669"/>
    <property type="project" value="UniProtKB-ARBA"/>
</dbReference>
<feature type="domain" description="AMP-dependent synthetase/ligase" evidence="3">
    <location>
        <begin position="8"/>
        <end position="373"/>
    </location>
</feature>
<evidence type="ECO:0000259" key="3">
    <source>
        <dbReference type="Pfam" id="PF00501"/>
    </source>
</evidence>
<evidence type="ECO:0000256" key="2">
    <source>
        <dbReference type="ARBA" id="ARBA00022598"/>
    </source>
</evidence>
<evidence type="ECO:0000313" key="5">
    <source>
        <dbReference type="EMBL" id="TCP15039.1"/>
    </source>
</evidence>
<dbReference type="SUPFAM" id="SSF56801">
    <property type="entry name" value="Acetyl-CoA synthetase-like"/>
    <property type="match status" value="1"/>
</dbReference>
<dbReference type="NCBIfam" id="NF004837">
    <property type="entry name" value="PRK06187.1"/>
    <property type="match status" value="1"/>
</dbReference>
<protein>
    <submittedName>
        <fullName evidence="5">Long-chain acyl-CoA synthetase</fullName>
    </submittedName>
</protein>
<dbReference type="InterPro" id="IPR020845">
    <property type="entry name" value="AMP-binding_CS"/>
</dbReference>
<organism evidence="5 6">
    <name type="scientific">Simplicispira metamorpha</name>
    <dbReference type="NCBI Taxonomy" id="80881"/>
    <lineage>
        <taxon>Bacteria</taxon>
        <taxon>Pseudomonadati</taxon>
        <taxon>Pseudomonadota</taxon>
        <taxon>Betaproteobacteria</taxon>
        <taxon>Burkholderiales</taxon>
        <taxon>Comamonadaceae</taxon>
        <taxon>Simplicispira</taxon>
    </lineage>
</organism>
<dbReference type="InterPro" id="IPR042099">
    <property type="entry name" value="ANL_N_sf"/>
</dbReference>
<dbReference type="InterPro" id="IPR000873">
    <property type="entry name" value="AMP-dep_synth/lig_dom"/>
</dbReference>
<name>A0A4R2N3Y3_9BURK</name>
<keyword evidence="2" id="KW-0436">Ligase</keyword>
<dbReference type="CDD" id="cd17631">
    <property type="entry name" value="FACL_FadD13-like"/>
    <property type="match status" value="1"/>
</dbReference>
<dbReference type="InterPro" id="IPR050237">
    <property type="entry name" value="ATP-dep_AMP-bd_enzyme"/>
</dbReference>
<dbReference type="Gene3D" id="3.40.50.12780">
    <property type="entry name" value="N-terminal domain of ligase-like"/>
    <property type="match status" value="1"/>
</dbReference>
<dbReference type="EMBL" id="SLXH01000026">
    <property type="protein sequence ID" value="TCP15039.1"/>
    <property type="molecule type" value="Genomic_DNA"/>
</dbReference>
<dbReference type="Gene3D" id="3.30.300.30">
    <property type="match status" value="1"/>
</dbReference>
<dbReference type="FunFam" id="3.30.300.30:FF:000008">
    <property type="entry name" value="2,3-dihydroxybenzoate-AMP ligase"/>
    <property type="match status" value="1"/>
</dbReference>
<keyword evidence="6" id="KW-1185">Reference proteome</keyword>
<gene>
    <name evidence="5" type="ORF">EV674_12635</name>
</gene>
<dbReference type="PROSITE" id="PS00455">
    <property type="entry name" value="AMP_BINDING"/>
    <property type="match status" value="1"/>
</dbReference>
<dbReference type="RefSeq" id="WP_119014083.1">
    <property type="nucleotide sequence ID" value="NZ_QXNC01000027.1"/>
</dbReference>
<evidence type="ECO:0000313" key="6">
    <source>
        <dbReference type="Proteomes" id="UP000295182"/>
    </source>
</evidence>
<comment type="caution">
    <text evidence="5">The sequence shown here is derived from an EMBL/GenBank/DDBJ whole genome shotgun (WGS) entry which is preliminary data.</text>
</comment>
<evidence type="ECO:0000256" key="1">
    <source>
        <dbReference type="ARBA" id="ARBA00006432"/>
    </source>
</evidence>
<reference evidence="5 6" key="1">
    <citation type="submission" date="2019-03" db="EMBL/GenBank/DDBJ databases">
        <title>Genomic Encyclopedia of Type Strains, Phase IV (KMG-IV): sequencing the most valuable type-strain genomes for metagenomic binning, comparative biology and taxonomic classification.</title>
        <authorList>
            <person name="Goeker M."/>
        </authorList>
    </citation>
    <scope>NUCLEOTIDE SEQUENCE [LARGE SCALE GENOMIC DNA]</scope>
    <source>
        <strain evidence="5 6">DSM 1837</strain>
    </source>
</reference>
<dbReference type="PANTHER" id="PTHR43767:SF1">
    <property type="entry name" value="NONRIBOSOMAL PEPTIDE SYNTHASE PES1 (EUROFUNG)-RELATED"/>
    <property type="match status" value="1"/>
</dbReference>
<dbReference type="InterPro" id="IPR025110">
    <property type="entry name" value="AMP-bd_C"/>
</dbReference>
<dbReference type="Proteomes" id="UP000295182">
    <property type="component" value="Unassembled WGS sequence"/>
</dbReference>
<feature type="domain" description="AMP-binding enzyme C-terminal" evidence="4">
    <location>
        <begin position="423"/>
        <end position="498"/>
    </location>
</feature>
<dbReference type="PANTHER" id="PTHR43767">
    <property type="entry name" value="LONG-CHAIN-FATTY-ACID--COA LIGASE"/>
    <property type="match status" value="1"/>
</dbReference>